<organism evidence="3 4">
    <name type="scientific">Gymnopus androsaceus JB14</name>
    <dbReference type="NCBI Taxonomy" id="1447944"/>
    <lineage>
        <taxon>Eukaryota</taxon>
        <taxon>Fungi</taxon>
        <taxon>Dikarya</taxon>
        <taxon>Basidiomycota</taxon>
        <taxon>Agaricomycotina</taxon>
        <taxon>Agaricomycetes</taxon>
        <taxon>Agaricomycetidae</taxon>
        <taxon>Agaricales</taxon>
        <taxon>Marasmiineae</taxon>
        <taxon>Omphalotaceae</taxon>
        <taxon>Gymnopus</taxon>
    </lineage>
</organism>
<proteinExistence type="predicted"/>
<dbReference type="EMBL" id="ML769834">
    <property type="protein sequence ID" value="KAE9386972.1"/>
    <property type="molecule type" value="Genomic_DNA"/>
</dbReference>
<feature type="region of interest" description="Disordered" evidence="1">
    <location>
        <begin position="18"/>
        <end position="63"/>
    </location>
</feature>
<evidence type="ECO:0000256" key="1">
    <source>
        <dbReference type="SAM" id="MobiDB-lite"/>
    </source>
</evidence>
<dbReference type="Pfam" id="PF20415">
    <property type="entry name" value="DUF6699"/>
    <property type="match status" value="1"/>
</dbReference>
<dbReference type="OrthoDB" id="2967640at2759"/>
<gene>
    <name evidence="3" type="ORF">BT96DRAFT_927863</name>
</gene>
<reference evidence="3" key="1">
    <citation type="journal article" date="2019" name="Environ. Microbiol.">
        <title>Fungal ecological strategies reflected in gene transcription - a case study of two litter decomposers.</title>
        <authorList>
            <person name="Barbi F."/>
            <person name="Kohler A."/>
            <person name="Barry K."/>
            <person name="Baskaran P."/>
            <person name="Daum C."/>
            <person name="Fauchery L."/>
            <person name="Ihrmark K."/>
            <person name="Kuo A."/>
            <person name="LaButti K."/>
            <person name="Lipzen A."/>
            <person name="Morin E."/>
            <person name="Grigoriev I.V."/>
            <person name="Henrissat B."/>
            <person name="Lindahl B."/>
            <person name="Martin F."/>
        </authorList>
    </citation>
    <scope>NUCLEOTIDE SEQUENCE</scope>
    <source>
        <strain evidence="3">JB14</strain>
    </source>
</reference>
<dbReference type="InterPro" id="IPR046522">
    <property type="entry name" value="DUF6699"/>
</dbReference>
<protein>
    <recommendedName>
        <fullName evidence="2">DUF6699 domain-containing protein</fullName>
    </recommendedName>
</protein>
<evidence type="ECO:0000313" key="3">
    <source>
        <dbReference type="EMBL" id="KAE9386972.1"/>
    </source>
</evidence>
<feature type="compositionally biased region" description="Low complexity" evidence="1">
    <location>
        <begin position="18"/>
        <end position="50"/>
    </location>
</feature>
<name>A0A6A4GMH0_9AGAR</name>
<sequence length="227" mass="25063">MPGKHVRFASISTAYPASVPSLSYSAPSVPSSSGPRTPPSHSSGLPSSHHAYSRPQPKRSHSYPLPTRVHSLLAYSHHPAIKYDVSLPTSTITSSHKGLSTASFSEPAVYPPVSSLVIQIPHHIWPISVNASHNGQYVTVNDVFAAVYHSLRTNVSSSEYRAIPSKKDAEKVRMAYEMRYRRLRDRYAYESEKQQGVKRVDFLNGHTRFMGLATSSHGSSAWVLHLS</sequence>
<dbReference type="Proteomes" id="UP000799118">
    <property type="component" value="Unassembled WGS sequence"/>
</dbReference>
<dbReference type="AlphaFoldDB" id="A0A6A4GMH0"/>
<keyword evidence="4" id="KW-1185">Reference proteome</keyword>
<accession>A0A6A4GMH0</accession>
<feature type="domain" description="DUF6699" evidence="2">
    <location>
        <begin position="81"/>
        <end position="215"/>
    </location>
</feature>
<evidence type="ECO:0000313" key="4">
    <source>
        <dbReference type="Proteomes" id="UP000799118"/>
    </source>
</evidence>
<evidence type="ECO:0000259" key="2">
    <source>
        <dbReference type="Pfam" id="PF20415"/>
    </source>
</evidence>